<sequence length="112" mass="12737">MTYWFRRNPRRVGIFFAALRPSHIRPSSDVVGFDGLVVGWSSRCLPGSRRIRSFAKLKDVLAPDRQQEVIAELPIRVALLGDFEARSFSRLATSEVVETSTYPEMAYTMTVK</sequence>
<protein>
    <submittedName>
        <fullName evidence="1">Uncharacterized protein</fullName>
    </submittedName>
</protein>
<dbReference type="Proteomes" id="UP001243330">
    <property type="component" value="Unassembled WGS sequence"/>
</dbReference>
<comment type="caution">
    <text evidence="1">The sequence shown here is derived from an EMBL/GenBank/DDBJ whole genome shotgun (WGS) entry which is preliminary data.</text>
</comment>
<reference evidence="1" key="1">
    <citation type="submission" date="2023-01" db="EMBL/GenBank/DDBJ databases">
        <title>Colletotrichum chrysophilum M932 genome sequence.</title>
        <authorList>
            <person name="Baroncelli R."/>
        </authorList>
    </citation>
    <scope>NUCLEOTIDE SEQUENCE</scope>
    <source>
        <strain evidence="1">M932</strain>
    </source>
</reference>
<keyword evidence="2" id="KW-1185">Reference proteome</keyword>
<organism evidence="1 2">
    <name type="scientific">Colletotrichum chrysophilum</name>
    <dbReference type="NCBI Taxonomy" id="1836956"/>
    <lineage>
        <taxon>Eukaryota</taxon>
        <taxon>Fungi</taxon>
        <taxon>Dikarya</taxon>
        <taxon>Ascomycota</taxon>
        <taxon>Pezizomycotina</taxon>
        <taxon>Sordariomycetes</taxon>
        <taxon>Hypocreomycetidae</taxon>
        <taxon>Glomerellales</taxon>
        <taxon>Glomerellaceae</taxon>
        <taxon>Colletotrichum</taxon>
        <taxon>Colletotrichum gloeosporioides species complex</taxon>
    </lineage>
</organism>
<name>A0AAD9EQ09_9PEZI</name>
<accession>A0AAD9EQ09</accession>
<evidence type="ECO:0000313" key="1">
    <source>
        <dbReference type="EMBL" id="KAK1856830.1"/>
    </source>
</evidence>
<evidence type="ECO:0000313" key="2">
    <source>
        <dbReference type="Proteomes" id="UP001243330"/>
    </source>
</evidence>
<proteinExistence type="predicted"/>
<dbReference type="AlphaFoldDB" id="A0AAD9EQ09"/>
<gene>
    <name evidence="1" type="ORF">CCHR01_00593</name>
</gene>
<dbReference type="EMBL" id="JAQOWY010000005">
    <property type="protein sequence ID" value="KAK1856830.1"/>
    <property type="molecule type" value="Genomic_DNA"/>
</dbReference>